<dbReference type="FunFam" id="3.30.200.20:FF:000088">
    <property type="entry name" value="Casein kinase II subunit alpha"/>
    <property type="match status" value="1"/>
</dbReference>
<keyword evidence="2 11" id="KW-0723">Serine/threonine-protein kinase</keyword>
<evidence type="ECO:0000256" key="3">
    <source>
        <dbReference type="ARBA" id="ARBA00022679"/>
    </source>
</evidence>
<evidence type="ECO:0000256" key="11">
    <source>
        <dbReference type="RuleBase" id="RU000304"/>
    </source>
</evidence>
<dbReference type="PROSITE" id="PS00107">
    <property type="entry name" value="PROTEIN_KINASE_ATP"/>
    <property type="match status" value="1"/>
</dbReference>
<feature type="binding site" evidence="10">
    <location>
        <position position="63"/>
    </location>
    <ligand>
        <name>ATP</name>
        <dbReference type="ChEBI" id="CHEBI:30616"/>
    </ligand>
</feature>
<dbReference type="GO" id="GO:0005524">
    <property type="term" value="F:ATP binding"/>
    <property type="evidence" value="ECO:0007669"/>
    <property type="project" value="UniProtKB-UniRule"/>
</dbReference>
<dbReference type="InterPro" id="IPR017441">
    <property type="entry name" value="Protein_kinase_ATP_BS"/>
</dbReference>
<dbReference type="GO" id="GO:0005634">
    <property type="term" value="C:nucleus"/>
    <property type="evidence" value="ECO:0007669"/>
    <property type="project" value="TreeGrafter"/>
</dbReference>
<organism evidence="13 14">
    <name type="scientific">Euplotes crassus</name>
    <dbReference type="NCBI Taxonomy" id="5936"/>
    <lineage>
        <taxon>Eukaryota</taxon>
        <taxon>Sar</taxon>
        <taxon>Alveolata</taxon>
        <taxon>Ciliophora</taxon>
        <taxon>Intramacronucleata</taxon>
        <taxon>Spirotrichea</taxon>
        <taxon>Hypotrichia</taxon>
        <taxon>Euplotida</taxon>
        <taxon>Euplotidae</taxon>
        <taxon>Moneuplotes</taxon>
    </lineage>
</organism>
<dbReference type="CDD" id="cd14132">
    <property type="entry name" value="STKc_CK2_alpha"/>
    <property type="match status" value="1"/>
</dbReference>
<dbReference type="Gene3D" id="1.10.510.10">
    <property type="entry name" value="Transferase(Phosphotransferase) domain 1"/>
    <property type="match status" value="1"/>
</dbReference>
<dbReference type="PROSITE" id="PS50011">
    <property type="entry name" value="PROTEIN_KINASE_DOM"/>
    <property type="match status" value="1"/>
</dbReference>
<comment type="catalytic activity">
    <reaction evidence="8">
        <text>L-seryl-[protein] + ATP = O-phospho-L-seryl-[protein] + ADP + H(+)</text>
        <dbReference type="Rhea" id="RHEA:17989"/>
        <dbReference type="Rhea" id="RHEA-COMP:9863"/>
        <dbReference type="Rhea" id="RHEA-COMP:11604"/>
        <dbReference type="ChEBI" id="CHEBI:15378"/>
        <dbReference type="ChEBI" id="CHEBI:29999"/>
        <dbReference type="ChEBI" id="CHEBI:30616"/>
        <dbReference type="ChEBI" id="CHEBI:83421"/>
        <dbReference type="ChEBI" id="CHEBI:456216"/>
        <dbReference type="EC" id="2.7.11.1"/>
    </reaction>
</comment>
<keyword evidence="3" id="KW-0808">Transferase</keyword>
<comment type="caution">
    <text evidence="13">The sequence shown here is derived from an EMBL/GenBank/DDBJ whole genome shotgun (WGS) entry which is preliminary data.</text>
</comment>
<evidence type="ECO:0000256" key="6">
    <source>
        <dbReference type="ARBA" id="ARBA00022840"/>
    </source>
</evidence>
<gene>
    <name evidence="13" type="ORF">ECRASSUSDP1_LOCUS15484</name>
</gene>
<reference evidence="13" key="1">
    <citation type="submission" date="2023-07" db="EMBL/GenBank/DDBJ databases">
        <authorList>
            <consortium name="AG Swart"/>
            <person name="Singh M."/>
            <person name="Singh A."/>
            <person name="Seah K."/>
            <person name="Emmerich C."/>
        </authorList>
    </citation>
    <scope>NUCLEOTIDE SEQUENCE</scope>
    <source>
        <strain evidence="13">DP1</strain>
    </source>
</reference>
<proteinExistence type="inferred from homology"/>
<dbReference type="EMBL" id="CAMPGE010015517">
    <property type="protein sequence ID" value="CAI2374132.1"/>
    <property type="molecule type" value="Genomic_DNA"/>
</dbReference>
<dbReference type="GO" id="GO:0004674">
    <property type="term" value="F:protein serine/threonine kinase activity"/>
    <property type="evidence" value="ECO:0007669"/>
    <property type="project" value="UniProtKB-KW"/>
</dbReference>
<dbReference type="InterPro" id="IPR008271">
    <property type="entry name" value="Ser/Thr_kinase_AS"/>
</dbReference>
<evidence type="ECO:0000256" key="2">
    <source>
        <dbReference type="ARBA" id="ARBA00022527"/>
    </source>
</evidence>
<evidence type="ECO:0000256" key="10">
    <source>
        <dbReference type="PROSITE-ProRule" id="PRU10141"/>
    </source>
</evidence>
<protein>
    <recommendedName>
        <fullName evidence="1">non-specific serine/threonine protein kinase</fullName>
        <ecNumber evidence="1">2.7.11.1</ecNumber>
    </recommendedName>
</protein>
<dbReference type="AlphaFoldDB" id="A0AAD1XK37"/>
<comment type="catalytic activity">
    <reaction evidence="7">
        <text>L-threonyl-[protein] + ATP = O-phospho-L-threonyl-[protein] + ADP + H(+)</text>
        <dbReference type="Rhea" id="RHEA:46608"/>
        <dbReference type="Rhea" id="RHEA-COMP:11060"/>
        <dbReference type="Rhea" id="RHEA-COMP:11605"/>
        <dbReference type="ChEBI" id="CHEBI:15378"/>
        <dbReference type="ChEBI" id="CHEBI:30013"/>
        <dbReference type="ChEBI" id="CHEBI:30616"/>
        <dbReference type="ChEBI" id="CHEBI:61977"/>
        <dbReference type="ChEBI" id="CHEBI:456216"/>
        <dbReference type="EC" id="2.7.11.1"/>
    </reaction>
</comment>
<dbReference type="FunFam" id="1.10.510.10:FF:000059">
    <property type="entry name" value="Casein kinase II subunit alpha"/>
    <property type="match status" value="1"/>
</dbReference>
<evidence type="ECO:0000259" key="12">
    <source>
        <dbReference type="PROSITE" id="PS50011"/>
    </source>
</evidence>
<dbReference type="GO" id="GO:0005956">
    <property type="term" value="C:protein kinase CK2 complex"/>
    <property type="evidence" value="ECO:0007669"/>
    <property type="project" value="TreeGrafter"/>
</dbReference>
<evidence type="ECO:0000256" key="9">
    <source>
        <dbReference type="ARBA" id="ARBA00059329"/>
    </source>
</evidence>
<dbReference type="PANTHER" id="PTHR24054">
    <property type="entry name" value="CASEIN KINASE II SUBUNIT ALPHA"/>
    <property type="match status" value="1"/>
</dbReference>
<dbReference type="PROSITE" id="PS00108">
    <property type="entry name" value="PROTEIN_KINASE_ST"/>
    <property type="match status" value="1"/>
</dbReference>
<keyword evidence="14" id="KW-1185">Reference proteome</keyword>
<comment type="function">
    <text evidence="9">Casein kinases are operationally defined by their preferential utilization of acidic proteins such as caseins as substrates. The alpha chain contains the catalytic site.</text>
</comment>
<evidence type="ECO:0000313" key="13">
    <source>
        <dbReference type="EMBL" id="CAI2374132.1"/>
    </source>
</evidence>
<dbReference type="Pfam" id="PF00069">
    <property type="entry name" value="Pkinase"/>
    <property type="match status" value="1"/>
</dbReference>
<dbReference type="SUPFAM" id="SSF56112">
    <property type="entry name" value="Protein kinase-like (PK-like)"/>
    <property type="match status" value="1"/>
</dbReference>
<feature type="domain" description="Protein kinase" evidence="12">
    <location>
        <begin position="34"/>
        <end position="319"/>
    </location>
</feature>
<dbReference type="EC" id="2.7.11.1" evidence="1"/>
<dbReference type="InterPro" id="IPR045216">
    <property type="entry name" value="CK2_alpha"/>
</dbReference>
<keyword evidence="5" id="KW-0418">Kinase</keyword>
<evidence type="ECO:0000256" key="1">
    <source>
        <dbReference type="ARBA" id="ARBA00012513"/>
    </source>
</evidence>
<dbReference type="InterPro" id="IPR011009">
    <property type="entry name" value="Kinase-like_dom_sf"/>
</dbReference>
<keyword evidence="6 10" id="KW-0067">ATP-binding</keyword>
<evidence type="ECO:0000256" key="4">
    <source>
        <dbReference type="ARBA" id="ARBA00022741"/>
    </source>
</evidence>
<dbReference type="Proteomes" id="UP001295684">
    <property type="component" value="Unassembled WGS sequence"/>
</dbReference>
<dbReference type="Gene3D" id="3.30.200.20">
    <property type="entry name" value="Phosphorylase Kinase, domain 1"/>
    <property type="match status" value="1"/>
</dbReference>
<keyword evidence="4 10" id="KW-0547">Nucleotide-binding</keyword>
<name>A0AAD1XK37_EUPCR</name>
<dbReference type="InterPro" id="IPR000719">
    <property type="entry name" value="Prot_kinase_dom"/>
</dbReference>
<comment type="similarity">
    <text evidence="11">Belongs to the protein kinase superfamily.</text>
</comment>
<dbReference type="PANTHER" id="PTHR24054:SF0">
    <property type="entry name" value="CASEIN KINASE II SUBUNIT ALPHA"/>
    <property type="match status" value="1"/>
</dbReference>
<evidence type="ECO:0000313" key="14">
    <source>
        <dbReference type="Proteomes" id="UP001295684"/>
    </source>
</evidence>
<dbReference type="GO" id="GO:0005829">
    <property type="term" value="C:cytosol"/>
    <property type="evidence" value="ECO:0007669"/>
    <property type="project" value="TreeGrafter"/>
</dbReference>
<evidence type="ECO:0000256" key="7">
    <source>
        <dbReference type="ARBA" id="ARBA00047899"/>
    </source>
</evidence>
<accession>A0AAD1XK37</accession>
<sequence length="340" mass="40629">MALPRYYANACVDKPESYYDYTNFELSWGPMDYYEVVQKIGRGKYSEVFDGVNTLNNQKCVIKILKPIKLEKMQREIKILQTLYGGKNIIKLYDMAQDDVSEVTALVFERVNHTDHKVLYKQFKDFDIRYYIYEVLLGLDYCHSLGIMHRDIKPHNIMIDHEQRQLRIIDWGLAEYYIPGKEYNVRVASRYYKGPELLVDDRLYNYSLDMWSLGCTMANMMFQRDPMFKGVDNDDQLIKIVEICGIDGLMDYLKTYKLEINRYHQKHLKNWEKVSWEEFITKKNKHLVTKEALDFLEKCLQYDREKRIMPQEAIEHEYFAPVIEYKKKIHGGGEEVKTEE</sequence>
<evidence type="ECO:0000256" key="5">
    <source>
        <dbReference type="ARBA" id="ARBA00022777"/>
    </source>
</evidence>
<dbReference type="SMART" id="SM00220">
    <property type="entry name" value="S_TKc"/>
    <property type="match status" value="1"/>
</dbReference>
<dbReference type="GO" id="GO:0051726">
    <property type="term" value="P:regulation of cell cycle"/>
    <property type="evidence" value="ECO:0007669"/>
    <property type="project" value="TreeGrafter"/>
</dbReference>
<evidence type="ECO:0000256" key="8">
    <source>
        <dbReference type="ARBA" id="ARBA00048679"/>
    </source>
</evidence>